<comment type="caution">
    <text evidence="1">The sequence shown here is derived from an EMBL/GenBank/DDBJ whole genome shotgun (WGS) entry which is preliminary data.</text>
</comment>
<proteinExistence type="predicted"/>
<dbReference type="AlphaFoldDB" id="A0A1Y4QKY7"/>
<organism evidence="1 2">
    <name type="scientific">Thomasclavelia spiroformis</name>
    <dbReference type="NCBI Taxonomy" id="29348"/>
    <lineage>
        <taxon>Bacteria</taxon>
        <taxon>Bacillati</taxon>
        <taxon>Bacillota</taxon>
        <taxon>Erysipelotrichia</taxon>
        <taxon>Erysipelotrichales</taxon>
        <taxon>Coprobacillaceae</taxon>
        <taxon>Thomasclavelia</taxon>
    </lineage>
</organism>
<accession>A0A1Y4QKY7</accession>
<name>A0A1Y4QKY7_9FIRM</name>
<dbReference type="EMBL" id="NFLB01000003">
    <property type="protein sequence ID" value="OUQ05958.1"/>
    <property type="molecule type" value="Genomic_DNA"/>
</dbReference>
<evidence type="ECO:0000313" key="1">
    <source>
        <dbReference type="EMBL" id="OUQ05958.1"/>
    </source>
</evidence>
<reference evidence="2" key="1">
    <citation type="submission" date="2017-04" db="EMBL/GenBank/DDBJ databases">
        <title>Function of individual gut microbiota members based on whole genome sequencing of pure cultures obtained from chicken caecum.</title>
        <authorList>
            <person name="Medvecky M."/>
            <person name="Cejkova D."/>
            <person name="Polansky O."/>
            <person name="Karasova D."/>
            <person name="Kubasova T."/>
            <person name="Cizek A."/>
            <person name="Rychlik I."/>
        </authorList>
    </citation>
    <scope>NUCLEOTIDE SEQUENCE [LARGE SCALE GENOMIC DNA]</scope>
    <source>
        <strain evidence="2">An149</strain>
    </source>
</reference>
<sequence>MKKDFFAFTWQNTTSAPVWYEKKKLLKSGSKRHFPFPIWSGKRKSGRGLPVSYLSFVLIAEKEKIVFNFGYQSSLCIASVKRKEVFFFQLFFDK</sequence>
<protein>
    <submittedName>
        <fullName evidence="1">Uncharacterized protein</fullName>
    </submittedName>
</protein>
<dbReference type="Proteomes" id="UP000196258">
    <property type="component" value="Unassembled WGS sequence"/>
</dbReference>
<gene>
    <name evidence="1" type="ORF">B5E91_03885</name>
</gene>
<evidence type="ECO:0000313" key="2">
    <source>
        <dbReference type="Proteomes" id="UP000196258"/>
    </source>
</evidence>